<sequence>MDKVARFPPDQRRDLFSETAAKMGMTPAVAEKDFWVTWILDRLFREPKLARLLMFKGGTSLSKVYRLIERFSEDIDLILDWRVLNGEDPLAVRSKSKQAKLNDAIDVAALTYIGGPFLELVAAAMDGVCTCQVDAHDPHVIAVNYPAAFSAAYLRPEVRLEIGPLASWLPHEDRKIGCYAAEMFPTVFERRESSVRVIKAERTFWEKATILHHEAYRPEGSPQPPRYSRHYYDLAKMAGAPVKALALADTELLASVVAFKQRFYPRGWARYELAKPGSLRLVPSGTVRATVEADYRAMAEMIFGDRPAFADILTILHGLQEEINRTAT</sequence>
<dbReference type="InterPro" id="IPR014942">
    <property type="entry name" value="AbiEii"/>
</dbReference>
<evidence type="ECO:0000313" key="1">
    <source>
        <dbReference type="EMBL" id="AUB83136.1"/>
    </source>
</evidence>
<dbReference type="KEGG" id="tsy:THSYN_20775"/>
<dbReference type="Pfam" id="PF08843">
    <property type="entry name" value="AbiEii"/>
    <property type="match status" value="1"/>
</dbReference>
<reference evidence="1 2" key="1">
    <citation type="submission" date="2017-03" db="EMBL/GenBank/DDBJ databases">
        <title>Complete genome sequence of Candidatus 'Thiodictyon syntrophicum' sp. nov. strain Cad16T, a photolithoautotroph purple sulfur bacterium isolated from an alpine meromictic lake.</title>
        <authorList>
            <person name="Luedin S.M."/>
            <person name="Pothier J.F."/>
            <person name="Danza F."/>
            <person name="Storelli N."/>
            <person name="Wittwer M."/>
            <person name="Tonolla M."/>
        </authorList>
    </citation>
    <scope>NUCLEOTIDE SEQUENCE [LARGE SCALE GENOMIC DNA]</scope>
    <source>
        <strain evidence="1 2">Cad16T</strain>
    </source>
</reference>
<evidence type="ECO:0008006" key="3">
    <source>
        <dbReference type="Google" id="ProtNLM"/>
    </source>
</evidence>
<dbReference type="RefSeq" id="WP_100920832.1">
    <property type="nucleotide sequence ID" value="NZ_CP020370.1"/>
</dbReference>
<dbReference type="EMBL" id="CP020370">
    <property type="protein sequence ID" value="AUB83136.1"/>
    <property type="molecule type" value="Genomic_DNA"/>
</dbReference>
<dbReference type="OrthoDB" id="9780929at2"/>
<dbReference type="AlphaFoldDB" id="A0A2K8UC45"/>
<accession>A0A2K8UC45</accession>
<evidence type="ECO:0000313" key="2">
    <source>
        <dbReference type="Proteomes" id="UP000232638"/>
    </source>
</evidence>
<keyword evidence="2" id="KW-1185">Reference proteome</keyword>
<dbReference type="Proteomes" id="UP000232638">
    <property type="component" value="Chromosome"/>
</dbReference>
<dbReference type="Gene3D" id="3.10.450.620">
    <property type="entry name" value="JHP933, nucleotidyltransferase-like core domain"/>
    <property type="match status" value="1"/>
</dbReference>
<protein>
    <recommendedName>
        <fullName evidence="3">Nucleotidyl transferase AbiEii/AbiGii toxin family protein</fullName>
    </recommendedName>
</protein>
<name>A0A2K8UC45_9GAMM</name>
<proteinExistence type="predicted"/>
<gene>
    <name evidence="1" type="ORF">THSYN_20775</name>
</gene>
<organism evidence="1 2">
    <name type="scientific">Candidatus Thiodictyon syntrophicum</name>
    <dbReference type="NCBI Taxonomy" id="1166950"/>
    <lineage>
        <taxon>Bacteria</taxon>
        <taxon>Pseudomonadati</taxon>
        <taxon>Pseudomonadota</taxon>
        <taxon>Gammaproteobacteria</taxon>
        <taxon>Chromatiales</taxon>
        <taxon>Chromatiaceae</taxon>
        <taxon>Thiodictyon</taxon>
    </lineage>
</organism>